<accession>A0A5C5ZFL8</accession>
<dbReference type="AlphaFoldDB" id="A0A5C5ZFL8"/>
<evidence type="ECO:0000259" key="4">
    <source>
        <dbReference type="PROSITE" id="PS50886"/>
    </source>
</evidence>
<dbReference type="CDD" id="cd02798">
    <property type="entry name" value="tRNA_bind_CsaA"/>
    <property type="match status" value="1"/>
</dbReference>
<dbReference type="PANTHER" id="PTHR11586:SF37">
    <property type="entry name" value="TRNA-BINDING DOMAIN-CONTAINING PROTEIN"/>
    <property type="match status" value="1"/>
</dbReference>
<proteinExistence type="predicted"/>
<evidence type="ECO:0000313" key="6">
    <source>
        <dbReference type="Proteomes" id="UP000315440"/>
    </source>
</evidence>
<reference evidence="5 6" key="1">
    <citation type="submission" date="2019-02" db="EMBL/GenBank/DDBJ databases">
        <title>Deep-cultivation of Planctomycetes and their phenomic and genomic characterization uncovers novel biology.</title>
        <authorList>
            <person name="Wiegand S."/>
            <person name="Jogler M."/>
            <person name="Boedeker C."/>
            <person name="Pinto D."/>
            <person name="Vollmers J."/>
            <person name="Rivas-Marin E."/>
            <person name="Kohn T."/>
            <person name="Peeters S.H."/>
            <person name="Heuer A."/>
            <person name="Rast P."/>
            <person name="Oberbeckmann S."/>
            <person name="Bunk B."/>
            <person name="Jeske O."/>
            <person name="Meyerdierks A."/>
            <person name="Storesund J.E."/>
            <person name="Kallscheuer N."/>
            <person name="Luecker S."/>
            <person name="Lage O.M."/>
            <person name="Pohl T."/>
            <person name="Merkel B.J."/>
            <person name="Hornburger P."/>
            <person name="Mueller R.-W."/>
            <person name="Bruemmer F."/>
            <person name="Labrenz M."/>
            <person name="Spormann A.M."/>
            <person name="Op Den Camp H."/>
            <person name="Overmann J."/>
            <person name="Amann R."/>
            <person name="Jetten M.S.M."/>
            <person name="Mascher T."/>
            <person name="Medema M.H."/>
            <person name="Devos D.P."/>
            <person name="Kaster A.-K."/>
            <person name="Ovreas L."/>
            <person name="Rohde M."/>
            <person name="Galperin M.Y."/>
            <person name="Jogler C."/>
        </authorList>
    </citation>
    <scope>NUCLEOTIDE SEQUENCE [LARGE SCALE GENOMIC DNA]</scope>
    <source>
        <strain evidence="5 6">Mal64</strain>
    </source>
</reference>
<dbReference type="InterPro" id="IPR008231">
    <property type="entry name" value="CsaA"/>
</dbReference>
<dbReference type="PROSITE" id="PS50886">
    <property type="entry name" value="TRBD"/>
    <property type="match status" value="1"/>
</dbReference>
<dbReference type="NCBIfam" id="NF007495">
    <property type="entry name" value="PRK10089.1-4"/>
    <property type="match status" value="1"/>
</dbReference>
<dbReference type="FunFam" id="2.40.50.140:FF:000165">
    <property type="entry name" value="Chaperone CsaA"/>
    <property type="match status" value="1"/>
</dbReference>
<keyword evidence="5" id="KW-0436">Ligase</keyword>
<dbReference type="RefSeq" id="WP_146403474.1">
    <property type="nucleotide sequence ID" value="NZ_SJPQ01000006.1"/>
</dbReference>
<evidence type="ECO:0000313" key="5">
    <source>
        <dbReference type="EMBL" id="TWT86174.1"/>
    </source>
</evidence>
<evidence type="ECO:0000256" key="3">
    <source>
        <dbReference type="PROSITE-ProRule" id="PRU00209"/>
    </source>
</evidence>
<keyword evidence="2 3" id="KW-0694">RNA-binding</keyword>
<name>A0A5C5ZFL8_9BACT</name>
<dbReference type="Gene3D" id="2.40.50.140">
    <property type="entry name" value="Nucleic acid-binding proteins"/>
    <property type="match status" value="1"/>
</dbReference>
<dbReference type="Proteomes" id="UP000315440">
    <property type="component" value="Unassembled WGS sequence"/>
</dbReference>
<dbReference type="PANTHER" id="PTHR11586">
    <property type="entry name" value="TRNA-AMINOACYLATION COFACTOR ARC1 FAMILY MEMBER"/>
    <property type="match status" value="1"/>
</dbReference>
<organism evidence="5 6">
    <name type="scientific">Pseudobythopirellula maris</name>
    <dbReference type="NCBI Taxonomy" id="2527991"/>
    <lineage>
        <taxon>Bacteria</taxon>
        <taxon>Pseudomonadati</taxon>
        <taxon>Planctomycetota</taxon>
        <taxon>Planctomycetia</taxon>
        <taxon>Pirellulales</taxon>
        <taxon>Lacipirellulaceae</taxon>
        <taxon>Pseudobythopirellula</taxon>
    </lineage>
</organism>
<dbReference type="InterPro" id="IPR002547">
    <property type="entry name" value="tRNA-bd_dom"/>
</dbReference>
<dbReference type="GO" id="GO:0000049">
    <property type="term" value="F:tRNA binding"/>
    <property type="evidence" value="ECO:0007669"/>
    <property type="project" value="UniProtKB-UniRule"/>
</dbReference>
<keyword evidence="6" id="KW-1185">Reference proteome</keyword>
<dbReference type="EMBL" id="SJPQ01000006">
    <property type="protein sequence ID" value="TWT86174.1"/>
    <property type="molecule type" value="Genomic_DNA"/>
</dbReference>
<dbReference type="NCBIfam" id="TIGR02222">
    <property type="entry name" value="chap_CsaA"/>
    <property type="match status" value="1"/>
</dbReference>
<keyword evidence="1 3" id="KW-0820">tRNA-binding</keyword>
<dbReference type="OrthoDB" id="9794564at2"/>
<evidence type="ECO:0000256" key="2">
    <source>
        <dbReference type="ARBA" id="ARBA00022884"/>
    </source>
</evidence>
<dbReference type="NCBIfam" id="NF007494">
    <property type="entry name" value="PRK10089.1-3"/>
    <property type="match status" value="1"/>
</dbReference>
<gene>
    <name evidence="5" type="primary">metG_2</name>
    <name evidence="5" type="ORF">Mal64_39140</name>
</gene>
<evidence type="ECO:0000256" key="1">
    <source>
        <dbReference type="ARBA" id="ARBA00022555"/>
    </source>
</evidence>
<dbReference type="InterPro" id="IPR051270">
    <property type="entry name" value="Tyrosine-tRNA_ligase_regulator"/>
</dbReference>
<feature type="domain" description="TRNA-binding" evidence="4">
    <location>
        <begin position="19"/>
        <end position="123"/>
    </location>
</feature>
<dbReference type="InterPro" id="IPR012340">
    <property type="entry name" value="NA-bd_OB-fold"/>
</dbReference>
<comment type="caution">
    <text evidence="5">The sequence shown here is derived from an EMBL/GenBank/DDBJ whole genome shotgun (WGS) entry which is preliminary data.</text>
</comment>
<sequence length="123" mass="12806">MHLEHDPATPASPEIGFDDFLKVDVRLGTVLAAQPLEGARKPALELTIDFGPAVGVKRSSAQIVSLYTAEQLVGRQVAAVVNLPPKQIGKFVSEALVLGVPVESGGVALLAADRDAPNGARLC</sequence>
<dbReference type="GO" id="GO:0004825">
    <property type="term" value="F:methionine-tRNA ligase activity"/>
    <property type="evidence" value="ECO:0007669"/>
    <property type="project" value="UniProtKB-EC"/>
</dbReference>
<dbReference type="SUPFAM" id="SSF50249">
    <property type="entry name" value="Nucleic acid-binding proteins"/>
    <property type="match status" value="1"/>
</dbReference>
<protein>
    <submittedName>
        <fullName evidence="5">Methionine--tRNA ligase</fullName>
        <ecNumber evidence="5">6.1.1.10</ecNumber>
    </submittedName>
</protein>
<dbReference type="Pfam" id="PF01588">
    <property type="entry name" value="tRNA_bind"/>
    <property type="match status" value="1"/>
</dbReference>
<dbReference type="EC" id="6.1.1.10" evidence="5"/>